<dbReference type="PANTHER" id="PTHR46890:SF48">
    <property type="entry name" value="RNA-DIRECTED DNA POLYMERASE"/>
    <property type="match status" value="1"/>
</dbReference>
<proteinExistence type="predicted"/>
<dbReference type="InterPro" id="IPR052343">
    <property type="entry name" value="Retrotransposon-Effector_Assoc"/>
</dbReference>
<keyword evidence="2" id="KW-1185">Reference proteome</keyword>
<organism evidence="1 2">
    <name type="scientific">Dipteronia sinensis</name>
    <dbReference type="NCBI Taxonomy" id="43782"/>
    <lineage>
        <taxon>Eukaryota</taxon>
        <taxon>Viridiplantae</taxon>
        <taxon>Streptophyta</taxon>
        <taxon>Embryophyta</taxon>
        <taxon>Tracheophyta</taxon>
        <taxon>Spermatophyta</taxon>
        <taxon>Magnoliopsida</taxon>
        <taxon>eudicotyledons</taxon>
        <taxon>Gunneridae</taxon>
        <taxon>Pentapetalae</taxon>
        <taxon>rosids</taxon>
        <taxon>malvids</taxon>
        <taxon>Sapindales</taxon>
        <taxon>Sapindaceae</taxon>
        <taxon>Hippocastanoideae</taxon>
        <taxon>Acereae</taxon>
        <taxon>Dipteronia</taxon>
    </lineage>
</organism>
<accession>A0AAD9ZUA7</accession>
<name>A0AAD9ZUA7_9ROSI</name>
<reference evidence="1" key="1">
    <citation type="journal article" date="2023" name="Plant J.">
        <title>Genome sequences and population genomics provide insights into the demographic history, inbreeding, and mutation load of two 'living fossil' tree species of Dipteronia.</title>
        <authorList>
            <person name="Feng Y."/>
            <person name="Comes H.P."/>
            <person name="Chen J."/>
            <person name="Zhu S."/>
            <person name="Lu R."/>
            <person name="Zhang X."/>
            <person name="Li P."/>
            <person name="Qiu J."/>
            <person name="Olsen K.M."/>
            <person name="Qiu Y."/>
        </authorList>
    </citation>
    <scope>NUCLEOTIDE SEQUENCE</scope>
    <source>
        <strain evidence="1">NBL</strain>
    </source>
</reference>
<dbReference type="AlphaFoldDB" id="A0AAD9ZUA7"/>
<comment type="caution">
    <text evidence="1">The sequence shown here is derived from an EMBL/GenBank/DDBJ whole genome shotgun (WGS) entry which is preliminary data.</text>
</comment>
<dbReference type="EMBL" id="JANJYJ010000008">
    <property type="protein sequence ID" value="KAK3193181.1"/>
    <property type="molecule type" value="Genomic_DNA"/>
</dbReference>
<evidence type="ECO:0000313" key="2">
    <source>
        <dbReference type="Proteomes" id="UP001281410"/>
    </source>
</evidence>
<evidence type="ECO:0000313" key="1">
    <source>
        <dbReference type="EMBL" id="KAK3193181.1"/>
    </source>
</evidence>
<evidence type="ECO:0008006" key="3">
    <source>
        <dbReference type="Google" id="ProtNLM"/>
    </source>
</evidence>
<gene>
    <name evidence="1" type="ORF">Dsin_024491</name>
</gene>
<dbReference type="PANTHER" id="PTHR46890">
    <property type="entry name" value="NON-LTR RETROLELEMENT REVERSE TRANSCRIPTASE-LIKE PROTEIN-RELATED"/>
    <property type="match status" value="1"/>
</dbReference>
<sequence length="298" mass="33504">MRNAIDGLFDDGGVWREGNQKIESVVTNYFSGLFSVVKLPARDVDEVFCSLQPCLSQQSCDYLDLPFIAKDIRRAVFDMAPTKSPGPDGLPALFYQKYWETVGPSITEASLKCLNDGESMRTLNETLICLIRKRLVVERMVDFRPISLCKCRMTVRFSFLINGTVCGSVEPLRGLRQGDLVSPYLYLLVLEGLSGLIREAVDQNVYIGFRCGRTGPVISHLFFTNDSLLFSGATTEECLEIRRILNVYSRASGQLVNFDKSEMCVSLTIFSSEGDRLAAIVGVRRVKCHERYLGLPYW</sequence>
<dbReference type="Proteomes" id="UP001281410">
    <property type="component" value="Unassembled WGS sequence"/>
</dbReference>
<protein>
    <recommendedName>
        <fullName evidence="3">Reverse transcriptase domain-containing protein</fullName>
    </recommendedName>
</protein>